<dbReference type="GO" id="GO:0003677">
    <property type="term" value="F:DNA binding"/>
    <property type="evidence" value="ECO:0007669"/>
    <property type="project" value="InterPro"/>
</dbReference>
<name>W1V4D7_9FIRM</name>
<dbReference type="GO" id="GO:0032259">
    <property type="term" value="P:methylation"/>
    <property type="evidence" value="ECO:0007669"/>
    <property type="project" value="UniProtKB-KW"/>
</dbReference>
<dbReference type="PRINTS" id="PR00506">
    <property type="entry name" value="D21N6MTFRASE"/>
</dbReference>
<keyword evidence="2" id="KW-0489">Methyltransferase</keyword>
<evidence type="ECO:0000313" key="7">
    <source>
        <dbReference type="EMBL" id="ETJ00822.1"/>
    </source>
</evidence>
<dbReference type="Proteomes" id="UP000018855">
    <property type="component" value="Unassembled WGS sequence"/>
</dbReference>
<accession>W1V4D7</accession>
<comment type="caution">
    <text evidence="7">The sequence shown here is derived from an EMBL/GenBank/DDBJ whole genome shotgun (WGS) entry which is preliminary data.</text>
</comment>
<evidence type="ECO:0000256" key="3">
    <source>
        <dbReference type="ARBA" id="ARBA00022679"/>
    </source>
</evidence>
<feature type="non-terminal residue" evidence="7">
    <location>
        <position position="149"/>
    </location>
</feature>
<sequence>FDAEEAIKSIKEPMTKFGDVWMLGEHMLLCGDSTKTESLDCLLGGDVVDMVFTDPPYNVAYEGGTKEALTIQNDNMSDAEFDIFLDDVFALVNKALKPGGAFYICHSDSCGGQFRRAIRDNDLLIKQCLIWVKNTFVMGRQDYQWKHEP</sequence>
<dbReference type="AlphaFoldDB" id="W1V4D7"/>
<dbReference type="InterPro" id="IPR002941">
    <property type="entry name" value="DNA_methylase_N4/N6"/>
</dbReference>
<feature type="domain" description="DNA methylase N-4/N-6" evidence="6">
    <location>
        <begin position="48"/>
        <end position="139"/>
    </location>
</feature>
<keyword evidence="3" id="KW-0808">Transferase</keyword>
<dbReference type="GO" id="GO:0008170">
    <property type="term" value="F:N-methyltransferase activity"/>
    <property type="evidence" value="ECO:0007669"/>
    <property type="project" value="InterPro"/>
</dbReference>
<keyword evidence="4" id="KW-0949">S-adenosyl-L-methionine</keyword>
<reference evidence="7 8" key="1">
    <citation type="submission" date="2013-12" db="EMBL/GenBank/DDBJ databases">
        <title>A Varibaculum cambriense genome reconstructed from a premature infant gut community with otherwise low bacterial novelty that shifts toward anaerobic metabolism during the third week of life.</title>
        <authorList>
            <person name="Brown C.T."/>
            <person name="Sharon I."/>
            <person name="Thomas B.C."/>
            <person name="Castelle C.J."/>
            <person name="Morowitz M.J."/>
            <person name="Banfield J.F."/>
        </authorList>
    </citation>
    <scope>NUCLEOTIDE SEQUENCE [LARGE SCALE GENOMIC DNA]</scope>
    <source>
        <strain evidence="8">DORA_11</strain>
    </source>
</reference>
<dbReference type="EMBL" id="AZMJ01000192">
    <property type="protein sequence ID" value="ETJ00822.1"/>
    <property type="molecule type" value="Genomic_DNA"/>
</dbReference>
<evidence type="ECO:0000256" key="4">
    <source>
        <dbReference type="ARBA" id="ARBA00022691"/>
    </source>
</evidence>
<dbReference type="Gene3D" id="3.40.50.150">
    <property type="entry name" value="Vaccinia Virus protein VP39"/>
    <property type="match status" value="1"/>
</dbReference>
<dbReference type="InterPro" id="IPR029063">
    <property type="entry name" value="SAM-dependent_MTases_sf"/>
</dbReference>
<dbReference type="Pfam" id="PF01555">
    <property type="entry name" value="N6_N4_Mtase"/>
    <property type="match status" value="1"/>
</dbReference>
<evidence type="ECO:0000256" key="2">
    <source>
        <dbReference type="ARBA" id="ARBA00022603"/>
    </source>
</evidence>
<dbReference type="InterPro" id="IPR002295">
    <property type="entry name" value="N4/N6-MTase_EcoPI_Mod-like"/>
</dbReference>
<dbReference type="SUPFAM" id="SSF53335">
    <property type="entry name" value="S-adenosyl-L-methionine-dependent methyltransferases"/>
    <property type="match status" value="1"/>
</dbReference>
<evidence type="ECO:0000256" key="5">
    <source>
        <dbReference type="ARBA" id="ARBA00022747"/>
    </source>
</evidence>
<evidence type="ECO:0000259" key="6">
    <source>
        <dbReference type="Pfam" id="PF01555"/>
    </source>
</evidence>
<evidence type="ECO:0000256" key="1">
    <source>
        <dbReference type="ARBA" id="ARBA00006594"/>
    </source>
</evidence>
<evidence type="ECO:0000313" key="8">
    <source>
        <dbReference type="Proteomes" id="UP000018855"/>
    </source>
</evidence>
<dbReference type="GO" id="GO:0009307">
    <property type="term" value="P:DNA restriction-modification system"/>
    <property type="evidence" value="ECO:0007669"/>
    <property type="project" value="UniProtKB-KW"/>
</dbReference>
<organism evidence="7 8">
    <name type="scientific">Veillonella dispar DORA_11</name>
    <dbReference type="NCBI Taxonomy" id="1403949"/>
    <lineage>
        <taxon>Bacteria</taxon>
        <taxon>Bacillati</taxon>
        <taxon>Bacillota</taxon>
        <taxon>Negativicutes</taxon>
        <taxon>Veillonellales</taxon>
        <taxon>Veillonellaceae</taxon>
        <taxon>Veillonella</taxon>
    </lineage>
</organism>
<protein>
    <recommendedName>
        <fullName evidence="6">DNA methylase N-4/N-6 domain-containing protein</fullName>
    </recommendedName>
</protein>
<dbReference type="PROSITE" id="PS00092">
    <property type="entry name" value="N6_MTASE"/>
    <property type="match status" value="1"/>
</dbReference>
<gene>
    <name evidence="7" type="ORF">Q619_VDC00192G0001</name>
</gene>
<dbReference type="InterPro" id="IPR002052">
    <property type="entry name" value="DNA_methylase_N6_adenine_CS"/>
</dbReference>
<comment type="similarity">
    <text evidence="1">Belongs to the N(4)/N(6)-methyltransferase family.</text>
</comment>
<keyword evidence="5" id="KW-0680">Restriction system</keyword>
<feature type="non-terminal residue" evidence="7">
    <location>
        <position position="1"/>
    </location>
</feature>
<proteinExistence type="inferred from homology"/>